<evidence type="ECO:0000313" key="2">
    <source>
        <dbReference type="Proteomes" id="UP000479000"/>
    </source>
</evidence>
<protein>
    <submittedName>
        <fullName evidence="1">Uncharacterized protein</fullName>
    </submittedName>
</protein>
<dbReference type="EMBL" id="CADCXU010017293">
    <property type="protein sequence ID" value="CAB0006106.1"/>
    <property type="molecule type" value="Genomic_DNA"/>
</dbReference>
<accession>A0A6H5GQJ5</accession>
<sequence length="97" mass="10874">MSSRFIRNEIGHVVVSCRFVDASTKFTQTPSRVLWNFRILLPCPTLCLFFKRCNAIPSVLGIPERPPAFGSAPQPAANTRTRQPSRCRLDTISVGRL</sequence>
<organism evidence="1 2">
    <name type="scientific">Nesidiocoris tenuis</name>
    <dbReference type="NCBI Taxonomy" id="355587"/>
    <lineage>
        <taxon>Eukaryota</taxon>
        <taxon>Metazoa</taxon>
        <taxon>Ecdysozoa</taxon>
        <taxon>Arthropoda</taxon>
        <taxon>Hexapoda</taxon>
        <taxon>Insecta</taxon>
        <taxon>Pterygota</taxon>
        <taxon>Neoptera</taxon>
        <taxon>Paraneoptera</taxon>
        <taxon>Hemiptera</taxon>
        <taxon>Heteroptera</taxon>
        <taxon>Panheteroptera</taxon>
        <taxon>Cimicomorpha</taxon>
        <taxon>Miridae</taxon>
        <taxon>Dicyphina</taxon>
        <taxon>Nesidiocoris</taxon>
    </lineage>
</organism>
<gene>
    <name evidence="1" type="ORF">NTEN_LOCUS11583</name>
</gene>
<dbReference type="Proteomes" id="UP000479000">
    <property type="component" value="Unassembled WGS sequence"/>
</dbReference>
<keyword evidence="2" id="KW-1185">Reference proteome</keyword>
<reference evidence="1 2" key="1">
    <citation type="submission" date="2020-02" db="EMBL/GenBank/DDBJ databases">
        <authorList>
            <person name="Ferguson B K."/>
        </authorList>
    </citation>
    <scope>NUCLEOTIDE SEQUENCE [LARGE SCALE GENOMIC DNA]</scope>
</reference>
<proteinExistence type="predicted"/>
<dbReference type="AlphaFoldDB" id="A0A6H5GQJ5"/>
<evidence type="ECO:0000313" key="1">
    <source>
        <dbReference type="EMBL" id="CAB0006106.1"/>
    </source>
</evidence>
<name>A0A6H5GQJ5_9HEMI</name>